<evidence type="ECO:0000313" key="6">
    <source>
        <dbReference type="Proteomes" id="UP000002774"/>
    </source>
</evidence>
<dbReference type="eggNOG" id="COG1127">
    <property type="taxonomic scope" value="Bacteria"/>
</dbReference>
<dbReference type="EMBL" id="CM001403">
    <property type="protein sequence ID" value="EHQ27335.1"/>
    <property type="molecule type" value="Genomic_DNA"/>
</dbReference>
<dbReference type="HOGENOM" id="CLU_000604_1_22_10"/>
<dbReference type="GO" id="GO:0005524">
    <property type="term" value="F:ATP binding"/>
    <property type="evidence" value="ECO:0007669"/>
    <property type="project" value="UniProtKB-KW"/>
</dbReference>
<sequence length="268" mass="29936">MEKDEKIKEQPEKIVKSADEKSVGNGDELVIEIKNLKKGFGSKEILKNINLTLKRGENLVVLGRSGSGKSVTIKCIVGLLTQDEGECKVFGDEVSEMDSVQLKELRTKVGFLFQSGALYDSMSVRDNLEFPLIRVLKQHDQAELDQGVNDVLESVGLADAIDKMPSDLSGGMRKRIGLARTLIVKPEIMLYDEPTTGLDPITSREISELILQMQKKYKTSSIIITHDMECAQITADRILVLQDGEYVAEGTYQELEKSESEFVRSFFK</sequence>
<dbReference type="InterPro" id="IPR027417">
    <property type="entry name" value="P-loop_NTPase"/>
</dbReference>
<accession>H1YG71</accession>
<dbReference type="STRING" id="714943.Mucpa_3231"/>
<organism evidence="5 6">
    <name type="scientific">Mucilaginibacter paludis DSM 18603</name>
    <dbReference type="NCBI Taxonomy" id="714943"/>
    <lineage>
        <taxon>Bacteria</taxon>
        <taxon>Pseudomonadati</taxon>
        <taxon>Bacteroidota</taxon>
        <taxon>Sphingobacteriia</taxon>
        <taxon>Sphingobacteriales</taxon>
        <taxon>Sphingobacteriaceae</taxon>
        <taxon>Mucilaginibacter</taxon>
    </lineage>
</organism>
<dbReference type="PANTHER" id="PTHR43023">
    <property type="entry name" value="PROTEIN TRIGALACTOSYLDIACYLGLYCEROL 3, CHLOROPLASTIC"/>
    <property type="match status" value="1"/>
</dbReference>
<dbReference type="SMART" id="SM00382">
    <property type="entry name" value="AAA"/>
    <property type="match status" value="1"/>
</dbReference>
<keyword evidence="1" id="KW-0813">Transport</keyword>
<dbReference type="AlphaFoldDB" id="H1YG71"/>
<evidence type="ECO:0000259" key="4">
    <source>
        <dbReference type="PROSITE" id="PS50893"/>
    </source>
</evidence>
<proteinExistence type="predicted"/>
<dbReference type="SUPFAM" id="SSF52540">
    <property type="entry name" value="P-loop containing nucleoside triphosphate hydrolases"/>
    <property type="match status" value="1"/>
</dbReference>
<dbReference type="PROSITE" id="PS50893">
    <property type="entry name" value="ABC_TRANSPORTER_2"/>
    <property type="match status" value="1"/>
</dbReference>
<dbReference type="InterPro" id="IPR003439">
    <property type="entry name" value="ABC_transporter-like_ATP-bd"/>
</dbReference>
<dbReference type="InterPro" id="IPR003593">
    <property type="entry name" value="AAA+_ATPase"/>
</dbReference>
<dbReference type="RefSeq" id="WP_008507745.1">
    <property type="nucleotide sequence ID" value="NZ_CM001403.1"/>
</dbReference>
<keyword evidence="3" id="KW-0067">ATP-binding</keyword>
<dbReference type="PANTHER" id="PTHR43023:SF6">
    <property type="entry name" value="INTERMEMBRANE PHOSPHOLIPID TRANSPORT SYSTEM ATP-BINDING PROTEIN MLAF"/>
    <property type="match status" value="1"/>
</dbReference>
<protein>
    <submittedName>
        <fullName evidence="5">ABC transporter related protein</fullName>
    </submittedName>
</protein>
<feature type="domain" description="ABC transporter" evidence="4">
    <location>
        <begin position="31"/>
        <end position="268"/>
    </location>
</feature>
<dbReference type="PROSITE" id="PS00211">
    <property type="entry name" value="ABC_TRANSPORTER_1"/>
    <property type="match status" value="1"/>
</dbReference>
<gene>
    <name evidence="5" type="ORF">Mucpa_3231</name>
</gene>
<keyword evidence="2" id="KW-0547">Nucleotide-binding</keyword>
<dbReference type="Proteomes" id="UP000002774">
    <property type="component" value="Chromosome"/>
</dbReference>
<evidence type="ECO:0000313" key="5">
    <source>
        <dbReference type="EMBL" id="EHQ27335.1"/>
    </source>
</evidence>
<keyword evidence="6" id="KW-1185">Reference proteome</keyword>
<dbReference type="GO" id="GO:0016887">
    <property type="term" value="F:ATP hydrolysis activity"/>
    <property type="evidence" value="ECO:0007669"/>
    <property type="project" value="InterPro"/>
</dbReference>
<evidence type="ECO:0000256" key="3">
    <source>
        <dbReference type="ARBA" id="ARBA00022840"/>
    </source>
</evidence>
<name>H1YG71_9SPHI</name>
<dbReference type="Gene3D" id="3.40.50.300">
    <property type="entry name" value="P-loop containing nucleotide triphosphate hydrolases"/>
    <property type="match status" value="1"/>
</dbReference>
<dbReference type="OrthoDB" id="9782239at2"/>
<evidence type="ECO:0000256" key="2">
    <source>
        <dbReference type="ARBA" id="ARBA00022741"/>
    </source>
</evidence>
<evidence type="ECO:0000256" key="1">
    <source>
        <dbReference type="ARBA" id="ARBA00022448"/>
    </source>
</evidence>
<dbReference type="Pfam" id="PF00005">
    <property type="entry name" value="ABC_tran"/>
    <property type="match status" value="1"/>
</dbReference>
<reference evidence="5" key="1">
    <citation type="submission" date="2011-09" db="EMBL/GenBank/DDBJ databases">
        <title>The permanent draft genome of Mucilaginibacter paludis DSM 18603.</title>
        <authorList>
            <consortium name="US DOE Joint Genome Institute (JGI-PGF)"/>
            <person name="Lucas S."/>
            <person name="Han J."/>
            <person name="Lapidus A."/>
            <person name="Bruce D."/>
            <person name="Goodwin L."/>
            <person name="Pitluck S."/>
            <person name="Peters L."/>
            <person name="Kyrpides N."/>
            <person name="Mavromatis K."/>
            <person name="Ivanova N."/>
            <person name="Mikhailova N."/>
            <person name="Held B."/>
            <person name="Detter J.C."/>
            <person name="Tapia R."/>
            <person name="Han C."/>
            <person name="Land M."/>
            <person name="Hauser L."/>
            <person name="Markowitz V."/>
            <person name="Cheng J.-F."/>
            <person name="Hugenholtz P."/>
            <person name="Woyke T."/>
            <person name="Wu D."/>
            <person name="Tindall B."/>
            <person name="Brambilla E."/>
            <person name="Klenk H.-P."/>
            <person name="Eisen J.A."/>
        </authorList>
    </citation>
    <scope>NUCLEOTIDE SEQUENCE [LARGE SCALE GENOMIC DNA]</scope>
    <source>
        <strain evidence="5">DSM 18603</strain>
    </source>
</reference>
<dbReference type="InterPro" id="IPR017871">
    <property type="entry name" value="ABC_transporter-like_CS"/>
</dbReference>